<evidence type="ECO:0000256" key="5">
    <source>
        <dbReference type="ARBA" id="ARBA00022741"/>
    </source>
</evidence>
<dbReference type="SMART" id="SM00387">
    <property type="entry name" value="HATPase_c"/>
    <property type="match status" value="1"/>
</dbReference>
<evidence type="ECO:0000256" key="3">
    <source>
        <dbReference type="ARBA" id="ARBA00022553"/>
    </source>
</evidence>
<name>A0ABN1MNI6_9FLAO</name>
<sequence>MVFASSAQDDKASSVSIYRSKADAFYGTNPDSSLHYIQLEEQDVKKTFSGENKEEYHNSLGEINYFIGVLYHRKGEFDEAMEAYRVALRHYLRGGDQTGLSLTLSTIGITYMSRGDYVKALKYFKLALRIKERIGDKQGVAYVLNNIGVVFRDLGDYDASADYFKRSYLIYEEIADSSGMAMILNNLGACFSKDEKFSIAREKYLEALTLRKALKDTVNMASTLNNLGVVSFRMKEFGEAEGYYDESLRIVERFRDLKGMGHTYLNLAELYSENRQQNKAIAMAKMSLELGTKVENVEIQRRSSRLLAKLYDEKGESGLAAEFYERSLKLQEDQTSDELRKAALKEAVKFDFEKQMAYERMSQANKEKEKKRDANRQKLITTLVSVMLLLAIIAIIVVLNRLAVVNRKNKIIEAQNHERQLLLKEIHHRVKNNFQIISSLLRLQAGNQDDEHVVEAFNEAVQRIQSLAIVHEMIYKQEDFSNISTTEYFQTLIRNLEALTLDKRVVFTFKDELGALDSELLFPLGIVINELVTNSYKHAFGKDETIQPRIEIRLKKAGDLIYLYYRDNGVGFEINERSKSFGMELIRTIIEQFDGDLEKVKTEDGLSFIRLTIRPDSA</sequence>
<evidence type="ECO:0000256" key="1">
    <source>
        <dbReference type="ARBA" id="ARBA00000085"/>
    </source>
</evidence>
<keyword evidence="9" id="KW-1133">Transmembrane helix</keyword>
<dbReference type="PROSITE" id="PS50005">
    <property type="entry name" value="TPR"/>
    <property type="match status" value="3"/>
</dbReference>
<dbReference type="InterPro" id="IPR036890">
    <property type="entry name" value="HATPase_C_sf"/>
</dbReference>
<keyword evidence="6" id="KW-0418">Kinase</keyword>
<dbReference type="EMBL" id="BAAAFH010000007">
    <property type="protein sequence ID" value="GAA0874832.1"/>
    <property type="molecule type" value="Genomic_DNA"/>
</dbReference>
<evidence type="ECO:0000256" key="8">
    <source>
        <dbReference type="PROSITE-ProRule" id="PRU00339"/>
    </source>
</evidence>
<feature type="repeat" description="TPR" evidence="8">
    <location>
        <begin position="101"/>
        <end position="134"/>
    </location>
</feature>
<dbReference type="InterPro" id="IPR011990">
    <property type="entry name" value="TPR-like_helical_dom_sf"/>
</dbReference>
<keyword evidence="9" id="KW-0812">Transmembrane</keyword>
<dbReference type="Pfam" id="PF07568">
    <property type="entry name" value="HisKA_2"/>
    <property type="match status" value="1"/>
</dbReference>
<keyword evidence="4" id="KW-0808">Transferase</keyword>
<organism evidence="11 12">
    <name type="scientific">Wandonia haliotis</name>
    <dbReference type="NCBI Taxonomy" id="574963"/>
    <lineage>
        <taxon>Bacteria</taxon>
        <taxon>Pseudomonadati</taxon>
        <taxon>Bacteroidota</taxon>
        <taxon>Flavobacteriia</taxon>
        <taxon>Flavobacteriales</taxon>
        <taxon>Crocinitomicaceae</taxon>
        <taxon>Wandonia</taxon>
    </lineage>
</organism>
<evidence type="ECO:0000256" key="7">
    <source>
        <dbReference type="ARBA" id="ARBA00022840"/>
    </source>
</evidence>
<evidence type="ECO:0000313" key="11">
    <source>
        <dbReference type="EMBL" id="GAA0874832.1"/>
    </source>
</evidence>
<dbReference type="InterPro" id="IPR011495">
    <property type="entry name" value="Sig_transdc_His_kin_sub2_dim/P"/>
</dbReference>
<accession>A0ABN1MNI6</accession>
<dbReference type="PANTHER" id="PTHR41523:SF8">
    <property type="entry name" value="ETHYLENE RESPONSE SENSOR PROTEIN"/>
    <property type="match status" value="1"/>
</dbReference>
<feature type="repeat" description="TPR" evidence="8">
    <location>
        <begin position="61"/>
        <end position="94"/>
    </location>
</feature>
<dbReference type="SMART" id="SM00028">
    <property type="entry name" value="TPR"/>
    <property type="match status" value="7"/>
</dbReference>
<comment type="catalytic activity">
    <reaction evidence="1">
        <text>ATP + protein L-histidine = ADP + protein N-phospho-L-histidine.</text>
        <dbReference type="EC" id="2.7.13.3"/>
    </reaction>
</comment>
<evidence type="ECO:0000256" key="4">
    <source>
        <dbReference type="ARBA" id="ARBA00022679"/>
    </source>
</evidence>
<dbReference type="Proteomes" id="UP001501126">
    <property type="component" value="Unassembled WGS sequence"/>
</dbReference>
<keyword evidence="9" id="KW-0472">Membrane</keyword>
<gene>
    <name evidence="11" type="ORF">GCM10009118_12400</name>
</gene>
<dbReference type="Pfam" id="PF13181">
    <property type="entry name" value="TPR_8"/>
    <property type="match status" value="1"/>
</dbReference>
<reference evidence="11 12" key="1">
    <citation type="journal article" date="2019" name="Int. J. Syst. Evol. Microbiol.">
        <title>The Global Catalogue of Microorganisms (GCM) 10K type strain sequencing project: providing services to taxonomists for standard genome sequencing and annotation.</title>
        <authorList>
            <consortium name="The Broad Institute Genomics Platform"/>
            <consortium name="The Broad Institute Genome Sequencing Center for Infectious Disease"/>
            <person name="Wu L."/>
            <person name="Ma J."/>
        </authorList>
    </citation>
    <scope>NUCLEOTIDE SEQUENCE [LARGE SCALE GENOMIC DNA]</scope>
    <source>
        <strain evidence="11 12">JCM 16083</strain>
    </source>
</reference>
<feature type="domain" description="Histidine kinase/HSP90-like ATPase" evidence="10">
    <location>
        <begin position="519"/>
        <end position="617"/>
    </location>
</feature>
<dbReference type="InterPro" id="IPR019734">
    <property type="entry name" value="TPR_rpt"/>
</dbReference>
<dbReference type="Gene3D" id="1.25.40.10">
    <property type="entry name" value="Tetratricopeptide repeat domain"/>
    <property type="match status" value="2"/>
</dbReference>
<dbReference type="EC" id="2.7.13.3" evidence="2"/>
<evidence type="ECO:0000256" key="2">
    <source>
        <dbReference type="ARBA" id="ARBA00012438"/>
    </source>
</evidence>
<dbReference type="SUPFAM" id="SSF81901">
    <property type="entry name" value="HCP-like"/>
    <property type="match status" value="1"/>
</dbReference>
<keyword evidence="8" id="KW-0802">TPR repeat</keyword>
<evidence type="ECO:0000256" key="9">
    <source>
        <dbReference type="SAM" id="Phobius"/>
    </source>
</evidence>
<keyword evidence="5" id="KW-0547">Nucleotide-binding</keyword>
<keyword evidence="7" id="KW-0067">ATP-binding</keyword>
<dbReference type="Gene3D" id="3.30.450.20">
    <property type="entry name" value="PAS domain"/>
    <property type="match status" value="1"/>
</dbReference>
<feature type="repeat" description="TPR" evidence="8">
    <location>
        <begin position="141"/>
        <end position="174"/>
    </location>
</feature>
<dbReference type="InterPro" id="IPR003594">
    <property type="entry name" value="HATPase_dom"/>
</dbReference>
<comment type="caution">
    <text evidence="11">The sequence shown here is derived from an EMBL/GenBank/DDBJ whole genome shotgun (WGS) entry which is preliminary data.</text>
</comment>
<evidence type="ECO:0000256" key="6">
    <source>
        <dbReference type="ARBA" id="ARBA00022777"/>
    </source>
</evidence>
<dbReference type="Gene3D" id="3.30.565.10">
    <property type="entry name" value="Histidine kinase-like ATPase, C-terminal domain"/>
    <property type="match status" value="1"/>
</dbReference>
<dbReference type="PANTHER" id="PTHR41523">
    <property type="entry name" value="TWO-COMPONENT SYSTEM SENSOR PROTEIN"/>
    <property type="match status" value="1"/>
</dbReference>
<evidence type="ECO:0000313" key="12">
    <source>
        <dbReference type="Proteomes" id="UP001501126"/>
    </source>
</evidence>
<evidence type="ECO:0000259" key="10">
    <source>
        <dbReference type="SMART" id="SM00387"/>
    </source>
</evidence>
<feature type="transmembrane region" description="Helical" evidence="9">
    <location>
        <begin position="379"/>
        <end position="400"/>
    </location>
</feature>
<dbReference type="SUPFAM" id="SSF55874">
    <property type="entry name" value="ATPase domain of HSP90 chaperone/DNA topoisomerase II/histidine kinase"/>
    <property type="match status" value="1"/>
</dbReference>
<keyword evidence="12" id="KW-1185">Reference proteome</keyword>
<keyword evidence="3" id="KW-0597">Phosphoprotein</keyword>
<dbReference type="Pfam" id="PF13424">
    <property type="entry name" value="TPR_12"/>
    <property type="match status" value="3"/>
</dbReference>
<protein>
    <recommendedName>
        <fullName evidence="2">histidine kinase</fullName>
        <ecNumber evidence="2">2.7.13.3</ecNumber>
    </recommendedName>
</protein>
<proteinExistence type="predicted"/>